<dbReference type="HOGENOM" id="CLU_2421021_0_0_10"/>
<proteinExistence type="predicted"/>
<dbReference type="AlphaFoldDB" id="W0ET58"/>
<sequence>MSSIGKITGTVCRLTHNDGIKRLSLINHHLLYIRPIMGICRLKCLIIGCGQHWKKSCNSFLGKIFHQKNIMIMFQAYLTSLEPAILKTNNL</sequence>
<evidence type="ECO:0000313" key="2">
    <source>
        <dbReference type="Proteomes" id="UP000018901"/>
    </source>
</evidence>
<protein>
    <submittedName>
        <fullName evidence="1">Uncharacterized protein</fullName>
    </submittedName>
</protein>
<dbReference type="EMBL" id="CP007034">
    <property type="protein sequence ID" value="AHF13962.1"/>
    <property type="molecule type" value="Genomic_DNA"/>
</dbReference>
<reference evidence="1 2" key="1">
    <citation type="submission" date="2013-12" db="EMBL/GenBank/DDBJ databases">
        <authorList>
            <consortium name="DOE Joint Genome Institute"/>
            <person name="Eisen J."/>
            <person name="Huntemann M."/>
            <person name="Han J."/>
            <person name="Chen A."/>
            <person name="Kyrpides N."/>
            <person name="Mavromatis K."/>
            <person name="Markowitz V."/>
            <person name="Palaniappan K."/>
            <person name="Ivanova N."/>
            <person name="Schaumberg A."/>
            <person name="Pati A."/>
            <person name="Liolios K."/>
            <person name="Nordberg H.P."/>
            <person name="Cantor M.N."/>
            <person name="Hua S.X."/>
            <person name="Woyke T."/>
        </authorList>
    </citation>
    <scope>NUCLEOTIDE SEQUENCE [LARGE SCALE GENOMIC DNA]</scope>
    <source>
        <strain evidence="2">DSM 18177</strain>
    </source>
</reference>
<dbReference type="KEGG" id="bvs:BARVI_11835"/>
<organism evidence="1 2">
    <name type="scientific">Barnesiella viscericola DSM 18177</name>
    <dbReference type="NCBI Taxonomy" id="880074"/>
    <lineage>
        <taxon>Bacteria</taxon>
        <taxon>Pseudomonadati</taxon>
        <taxon>Bacteroidota</taxon>
        <taxon>Bacteroidia</taxon>
        <taxon>Bacteroidales</taxon>
        <taxon>Barnesiellaceae</taxon>
        <taxon>Barnesiella</taxon>
    </lineage>
</organism>
<dbReference type="Proteomes" id="UP000018901">
    <property type="component" value="Chromosome"/>
</dbReference>
<gene>
    <name evidence="1" type="ORF">BARVI_11835</name>
</gene>
<name>W0ET58_9BACT</name>
<accession>W0ET58</accession>
<evidence type="ECO:0000313" key="1">
    <source>
        <dbReference type="EMBL" id="AHF13962.1"/>
    </source>
</evidence>
<keyword evidence="2" id="KW-1185">Reference proteome</keyword>